<dbReference type="EMBL" id="CP144700">
    <property type="protein sequence ID" value="WVZ22160.1"/>
    <property type="molecule type" value="Genomic_DNA"/>
</dbReference>
<reference evidence="2 3" key="1">
    <citation type="journal article" date="2023" name="Life. Sci Alliance">
        <title>Evolutionary insights into 3D genome organization and epigenetic landscape of Vigna mungo.</title>
        <authorList>
            <person name="Junaid A."/>
            <person name="Singh B."/>
            <person name="Bhatia S."/>
        </authorList>
    </citation>
    <scope>NUCLEOTIDE SEQUENCE [LARGE SCALE GENOMIC DNA]</scope>
    <source>
        <strain evidence="2">Urdbean</strain>
    </source>
</reference>
<keyword evidence="3" id="KW-1185">Reference proteome</keyword>
<evidence type="ECO:0000313" key="2">
    <source>
        <dbReference type="EMBL" id="WVZ22160.1"/>
    </source>
</evidence>
<feature type="region of interest" description="Disordered" evidence="1">
    <location>
        <begin position="1"/>
        <end position="78"/>
    </location>
</feature>
<evidence type="ECO:0000256" key="1">
    <source>
        <dbReference type="SAM" id="MobiDB-lite"/>
    </source>
</evidence>
<proteinExistence type="predicted"/>
<gene>
    <name evidence="2" type="ORF">V8G54_000704</name>
</gene>
<dbReference type="AlphaFoldDB" id="A0AAQ3P6H6"/>
<feature type="compositionally biased region" description="Basic and acidic residues" evidence="1">
    <location>
        <begin position="160"/>
        <end position="172"/>
    </location>
</feature>
<sequence>MNDVTAGVIHDTPMEQEASAPQAEGADGVREGQPERHEHHPGLEVHPSQNGAGQDNKSNGGKHALEPDHGSHGVKGFDLGGLQRAVTEVVRCGGEGRLLYEKPLAQRRPGLAPEGQKLLPEGHLVSPGDPADDDRRKSVESHEGGVDGPFLFDYASVENDESRHALDPHQRG</sequence>
<feature type="compositionally biased region" description="Basic and acidic residues" evidence="1">
    <location>
        <begin position="133"/>
        <end position="145"/>
    </location>
</feature>
<evidence type="ECO:0000313" key="3">
    <source>
        <dbReference type="Proteomes" id="UP001374535"/>
    </source>
</evidence>
<organism evidence="2 3">
    <name type="scientific">Vigna mungo</name>
    <name type="common">Black gram</name>
    <name type="synonym">Phaseolus mungo</name>
    <dbReference type="NCBI Taxonomy" id="3915"/>
    <lineage>
        <taxon>Eukaryota</taxon>
        <taxon>Viridiplantae</taxon>
        <taxon>Streptophyta</taxon>
        <taxon>Embryophyta</taxon>
        <taxon>Tracheophyta</taxon>
        <taxon>Spermatophyta</taxon>
        <taxon>Magnoliopsida</taxon>
        <taxon>eudicotyledons</taxon>
        <taxon>Gunneridae</taxon>
        <taxon>Pentapetalae</taxon>
        <taxon>rosids</taxon>
        <taxon>fabids</taxon>
        <taxon>Fabales</taxon>
        <taxon>Fabaceae</taxon>
        <taxon>Papilionoideae</taxon>
        <taxon>50 kb inversion clade</taxon>
        <taxon>NPAAA clade</taxon>
        <taxon>indigoferoid/millettioid clade</taxon>
        <taxon>Phaseoleae</taxon>
        <taxon>Vigna</taxon>
    </lineage>
</organism>
<dbReference type="Proteomes" id="UP001374535">
    <property type="component" value="Chromosome 1"/>
</dbReference>
<feature type="region of interest" description="Disordered" evidence="1">
    <location>
        <begin position="103"/>
        <end position="172"/>
    </location>
</feature>
<accession>A0AAQ3P6H6</accession>
<name>A0AAQ3P6H6_VIGMU</name>
<protein>
    <submittedName>
        <fullName evidence="2">Uncharacterized protein</fullName>
    </submittedName>
</protein>
<feature type="compositionally biased region" description="Polar residues" evidence="1">
    <location>
        <begin position="47"/>
        <end position="59"/>
    </location>
</feature>
<feature type="compositionally biased region" description="Basic and acidic residues" evidence="1">
    <location>
        <begin position="27"/>
        <end position="43"/>
    </location>
</feature>